<proteinExistence type="predicted"/>
<reference evidence="1 2" key="1">
    <citation type="submission" date="2013-12" db="EMBL/GenBank/DDBJ databases">
        <title>A Varibaculum cambriense genome reconstructed from a premature infant gut community with otherwise low bacterial novelty that shifts toward anaerobic metabolism during the third week of life.</title>
        <authorList>
            <person name="Brown C.T."/>
            <person name="Sharon I."/>
            <person name="Thomas B.C."/>
            <person name="Castelle C.J."/>
            <person name="Morowitz M.J."/>
            <person name="Banfield J.F."/>
        </authorList>
    </citation>
    <scope>NUCLEOTIDE SEQUENCE [LARGE SCALE GENOMIC DNA]</scope>
    <source>
        <strain evidence="2">DORA_17_25</strain>
    </source>
</reference>
<protein>
    <submittedName>
        <fullName evidence="1">Uncharacterized protein</fullName>
    </submittedName>
</protein>
<dbReference type="AlphaFoldDB" id="W1U438"/>
<gene>
    <name evidence="1" type="ORF">Q612_NSC00306G0003</name>
</gene>
<dbReference type="Proteomes" id="UP000018840">
    <property type="component" value="Unassembled WGS sequence"/>
</dbReference>
<organism evidence="1 2">
    <name type="scientific">Negativicoccus succinicivorans DORA_17_25</name>
    <dbReference type="NCBI Taxonomy" id="1403945"/>
    <lineage>
        <taxon>Bacteria</taxon>
        <taxon>Bacillati</taxon>
        <taxon>Bacillota</taxon>
        <taxon>Negativicutes</taxon>
        <taxon>Veillonellales</taxon>
        <taxon>Veillonellaceae</taxon>
        <taxon>Negativicoccus</taxon>
    </lineage>
</organism>
<dbReference type="EMBL" id="AZMC01000306">
    <property type="protein sequence ID" value="ETI86368.1"/>
    <property type="molecule type" value="Genomic_DNA"/>
</dbReference>
<dbReference type="RefSeq" id="WP_024048648.1">
    <property type="nucleotide sequence ID" value="NZ_AZMC01000306.1"/>
</dbReference>
<name>W1U438_9FIRM</name>
<sequence length="63" mass="7536">MAGMTEEERIKQTMEFMKKLNSRPMPESVKWEIERLEAIESGEYAKTPESIKSREEIRKRLTF</sequence>
<comment type="caution">
    <text evidence="1">The sequence shown here is derived from an EMBL/GenBank/DDBJ whole genome shotgun (WGS) entry which is preliminary data.</text>
</comment>
<evidence type="ECO:0000313" key="1">
    <source>
        <dbReference type="EMBL" id="ETI86368.1"/>
    </source>
</evidence>
<evidence type="ECO:0000313" key="2">
    <source>
        <dbReference type="Proteomes" id="UP000018840"/>
    </source>
</evidence>
<accession>W1U438</accession>